<dbReference type="Pfam" id="PF13302">
    <property type="entry name" value="Acetyltransf_3"/>
    <property type="match status" value="1"/>
</dbReference>
<dbReference type="InterPro" id="IPR016181">
    <property type="entry name" value="Acyl_CoA_acyltransferase"/>
</dbReference>
<dbReference type="Gene3D" id="3.40.630.30">
    <property type="match status" value="1"/>
</dbReference>
<dbReference type="InterPro" id="IPR051908">
    <property type="entry name" value="Ribosomal_N-acetyltransferase"/>
</dbReference>
<comment type="caution">
    <text evidence="2">The sequence shown here is derived from an EMBL/GenBank/DDBJ whole genome shotgun (WGS) entry which is preliminary data.</text>
</comment>
<sequence length="194" mass="21117">MDPTFVPAWPAEPPMHGAVKLRPVAERDVAMARELSTDPYVPHIGTLLPHAGEDEALAWVGRQQERHAAGAGFSFTIVVRETERAVGHCGLWLKELSEGRATAGYSIVPSARGSGLATDALVALTEFAWSIPELFRVALLIEPWNVGSVRTAKRAGYAREGLLRSYQVIAGQRRDMLLYATIRPDRASAMAAET</sequence>
<dbReference type="RefSeq" id="WP_122824331.1">
    <property type="nucleotide sequence ID" value="NZ_CP033325.1"/>
</dbReference>
<dbReference type="PANTHER" id="PTHR43441:SF10">
    <property type="entry name" value="ACETYLTRANSFERASE"/>
    <property type="match status" value="1"/>
</dbReference>
<proteinExistence type="predicted"/>
<evidence type="ECO:0000259" key="1">
    <source>
        <dbReference type="PROSITE" id="PS51186"/>
    </source>
</evidence>
<dbReference type="Proteomes" id="UP001595955">
    <property type="component" value="Unassembled WGS sequence"/>
</dbReference>
<dbReference type="EC" id="2.3.-.-" evidence="2"/>
<dbReference type="PANTHER" id="PTHR43441">
    <property type="entry name" value="RIBOSOMAL-PROTEIN-SERINE ACETYLTRANSFERASE"/>
    <property type="match status" value="1"/>
</dbReference>
<name>A0ABV9DC78_9MICO</name>
<protein>
    <submittedName>
        <fullName evidence="2">GNAT family N-acetyltransferase</fullName>
        <ecNumber evidence="2">2.3.-.-</ecNumber>
    </submittedName>
</protein>
<keyword evidence="2" id="KW-0012">Acyltransferase</keyword>
<gene>
    <name evidence="2" type="ORF">ACFO3F_10920</name>
</gene>
<dbReference type="InterPro" id="IPR000182">
    <property type="entry name" value="GNAT_dom"/>
</dbReference>
<dbReference type="SUPFAM" id="SSF55729">
    <property type="entry name" value="Acyl-CoA N-acyltransferases (Nat)"/>
    <property type="match status" value="1"/>
</dbReference>
<reference evidence="3" key="1">
    <citation type="journal article" date="2019" name="Int. J. Syst. Evol. Microbiol.">
        <title>The Global Catalogue of Microorganisms (GCM) 10K type strain sequencing project: providing services to taxonomists for standard genome sequencing and annotation.</title>
        <authorList>
            <consortium name="The Broad Institute Genomics Platform"/>
            <consortium name="The Broad Institute Genome Sequencing Center for Infectious Disease"/>
            <person name="Wu L."/>
            <person name="Ma J."/>
        </authorList>
    </citation>
    <scope>NUCLEOTIDE SEQUENCE [LARGE SCALE GENOMIC DNA]</scope>
    <source>
        <strain evidence="3">JCM 3369</strain>
    </source>
</reference>
<dbReference type="PROSITE" id="PS51186">
    <property type="entry name" value="GNAT"/>
    <property type="match status" value="1"/>
</dbReference>
<organism evidence="2 3">
    <name type="scientific">Georgenia faecalis</name>
    <dbReference type="NCBI Taxonomy" id="2483799"/>
    <lineage>
        <taxon>Bacteria</taxon>
        <taxon>Bacillati</taxon>
        <taxon>Actinomycetota</taxon>
        <taxon>Actinomycetes</taxon>
        <taxon>Micrococcales</taxon>
        <taxon>Bogoriellaceae</taxon>
        <taxon>Georgenia</taxon>
    </lineage>
</organism>
<evidence type="ECO:0000313" key="3">
    <source>
        <dbReference type="Proteomes" id="UP001595955"/>
    </source>
</evidence>
<dbReference type="GO" id="GO:0016746">
    <property type="term" value="F:acyltransferase activity"/>
    <property type="evidence" value="ECO:0007669"/>
    <property type="project" value="UniProtKB-KW"/>
</dbReference>
<keyword evidence="2" id="KW-0808">Transferase</keyword>
<evidence type="ECO:0000313" key="2">
    <source>
        <dbReference type="EMBL" id="MFC4555758.1"/>
    </source>
</evidence>
<feature type="domain" description="N-acetyltransferase" evidence="1">
    <location>
        <begin position="19"/>
        <end position="181"/>
    </location>
</feature>
<keyword evidence="3" id="KW-1185">Reference proteome</keyword>
<accession>A0ABV9DC78</accession>
<dbReference type="EMBL" id="JBHSGF010000007">
    <property type="protein sequence ID" value="MFC4555758.1"/>
    <property type="molecule type" value="Genomic_DNA"/>
</dbReference>